<feature type="binding site" evidence="9">
    <location>
        <position position="295"/>
    </location>
    <ligand>
        <name>Zn(2+)</name>
        <dbReference type="ChEBI" id="CHEBI:29105"/>
        <note>catalytic</note>
    </ligand>
</feature>
<dbReference type="PRINTS" id="PR00998">
    <property type="entry name" value="CRBOXYPTASET"/>
</dbReference>
<keyword evidence="12" id="KW-1185">Reference proteome</keyword>
<dbReference type="PANTHER" id="PTHR34217">
    <property type="entry name" value="METAL-DEPENDENT CARBOXYPEPTIDASE"/>
    <property type="match status" value="1"/>
</dbReference>
<evidence type="ECO:0000256" key="6">
    <source>
        <dbReference type="ARBA" id="ARBA00052755"/>
    </source>
</evidence>
<organism evidence="11 12">
    <name type="scientific">Magnetovibrio blakemorei</name>
    <dbReference type="NCBI Taxonomy" id="28181"/>
    <lineage>
        <taxon>Bacteria</taxon>
        <taxon>Pseudomonadati</taxon>
        <taxon>Pseudomonadota</taxon>
        <taxon>Alphaproteobacteria</taxon>
        <taxon>Rhodospirillales</taxon>
        <taxon>Magnetovibrionaceae</taxon>
        <taxon>Magnetovibrio</taxon>
    </lineage>
</organism>
<dbReference type="Proteomes" id="UP000095347">
    <property type="component" value="Unassembled WGS sequence"/>
</dbReference>
<dbReference type="PROSITE" id="PS52034">
    <property type="entry name" value="PEPTIDASE_M32"/>
    <property type="match status" value="1"/>
</dbReference>
<name>A0A1E5Q8M8_9PROT</name>
<dbReference type="CDD" id="cd06460">
    <property type="entry name" value="M32_Taq"/>
    <property type="match status" value="1"/>
</dbReference>
<keyword evidence="3 8" id="KW-0479">Metal-binding</keyword>
<reference evidence="12" key="1">
    <citation type="submission" date="2016-07" db="EMBL/GenBank/DDBJ databases">
        <authorList>
            <person name="Florea S."/>
            <person name="Webb J.S."/>
            <person name="Jaromczyk J."/>
            <person name="Schardl C.L."/>
        </authorList>
    </citation>
    <scope>NUCLEOTIDE SEQUENCE [LARGE SCALE GENOMIC DNA]</scope>
    <source>
        <strain evidence="12">MV-1</strain>
    </source>
</reference>
<comment type="cofactor">
    <cofactor evidence="9">
        <name>Zn(2+)</name>
        <dbReference type="ChEBI" id="CHEBI:29105"/>
    </cofactor>
    <text evidence="9">Binds 1 zinc ion per subunit.</text>
</comment>
<dbReference type="PANTHER" id="PTHR34217:SF1">
    <property type="entry name" value="CARBOXYPEPTIDASE 1"/>
    <property type="match status" value="1"/>
</dbReference>
<dbReference type="GO" id="GO:0008270">
    <property type="term" value="F:zinc ion binding"/>
    <property type="evidence" value="ECO:0007669"/>
    <property type="project" value="UniProtKB-ARBA"/>
</dbReference>
<sequence length="498" mass="55108">MSKTPYQDLEDRFRRMDAVSGALSMLHWDMSAMMPPGGVDSRTEQLAVLQTLHHAMLTDPAVPDLLDGAQADVHLDIWQQANVQGMRRTWVHAAAIDADLVEATSRACAKCETVWRDARKNSDFKTILPHLEEVLNLTRQQAEAKADKLGVSPYDALLDQYEPQGRAAEIDVVFADLKGFLPDFLDDVLSRQASGPALLPLQGPFPAAQQKALGKTFMTALGFDFNHGRLDESHHPFCGGTYDDVRLTTRYDEADFISALMGVLHETGHALYDQGLPKQWRGQPVGADRGMSIHESQSLLMEMQACRSPEFLHYAAPLLRETFNGSGEAWSEDNLTRLYTKVEKGFIRVDADEVTYPAHVILRFNLERAAIQGDLQMADLPGAWNDGLKAILGITPPSDREGCLQDIHWFDGAWGYFPTYTLGAMTAAQFFAKAKADQPEILPSIAKGDFAPLLGWLRDHVHAKGCLLSTSDLIQDATGEPLNAAHFKAHLKARYLGS</sequence>
<dbReference type="PIRSF" id="PIRSF006615">
    <property type="entry name" value="Zn_crbxpep_Taq"/>
    <property type="match status" value="1"/>
</dbReference>
<evidence type="ECO:0000256" key="1">
    <source>
        <dbReference type="ARBA" id="ARBA00022645"/>
    </source>
</evidence>
<evidence type="ECO:0000256" key="4">
    <source>
        <dbReference type="ARBA" id="ARBA00022801"/>
    </source>
</evidence>
<dbReference type="Pfam" id="PF02074">
    <property type="entry name" value="Peptidase_M32"/>
    <property type="match status" value="1"/>
</dbReference>
<keyword evidence="1 8" id="KW-0121">Carboxypeptidase</keyword>
<protein>
    <recommendedName>
        <fullName evidence="8">Metal-dependent carboxypeptidase</fullName>
        <ecNumber evidence="8">3.4.17.19</ecNumber>
    </recommendedName>
</protein>
<evidence type="ECO:0000256" key="3">
    <source>
        <dbReference type="ARBA" id="ARBA00022723"/>
    </source>
</evidence>
<dbReference type="SUPFAM" id="SSF55486">
    <property type="entry name" value="Metalloproteases ('zincins'), catalytic domain"/>
    <property type="match status" value="1"/>
</dbReference>
<keyword evidence="5 8" id="KW-0482">Metalloprotease</keyword>
<dbReference type="EMBL" id="MCGG01000025">
    <property type="protein sequence ID" value="OEJ67144.1"/>
    <property type="molecule type" value="Genomic_DNA"/>
</dbReference>
<keyword evidence="4 8" id="KW-0378">Hydrolase</keyword>
<dbReference type="FunFam" id="1.10.1370.30:FF:000003">
    <property type="entry name" value="Thermostable carboxypeptidase 1"/>
    <property type="match status" value="1"/>
</dbReference>
<dbReference type="Gene3D" id="1.10.1370.30">
    <property type="match status" value="1"/>
</dbReference>
<evidence type="ECO:0000256" key="10">
    <source>
        <dbReference type="PIRSR" id="PIRSR006615-2"/>
    </source>
</evidence>
<dbReference type="AlphaFoldDB" id="A0A1E5Q8M8"/>
<feature type="active site" description="Proton donor/acceptor" evidence="10">
    <location>
        <position position="266"/>
    </location>
</feature>
<accession>A0A1E5Q8M8</accession>
<dbReference type="EC" id="3.4.17.19" evidence="8"/>
<comment type="caution">
    <text evidence="11">The sequence shown here is derived from an EMBL/GenBank/DDBJ whole genome shotgun (WGS) entry which is preliminary data.</text>
</comment>
<gene>
    <name evidence="11" type="ORF">BEN30_10225</name>
</gene>
<evidence type="ECO:0000256" key="2">
    <source>
        <dbReference type="ARBA" id="ARBA00022670"/>
    </source>
</evidence>
<evidence type="ECO:0000313" key="12">
    <source>
        <dbReference type="Proteomes" id="UP000095347"/>
    </source>
</evidence>
<comment type="similarity">
    <text evidence="7 8">Belongs to the peptidase M32 family.</text>
</comment>
<evidence type="ECO:0000256" key="7">
    <source>
        <dbReference type="ARBA" id="ARBA00061580"/>
    </source>
</evidence>
<evidence type="ECO:0000256" key="5">
    <source>
        <dbReference type="ARBA" id="ARBA00023049"/>
    </source>
</evidence>
<dbReference type="GO" id="GO:0006508">
    <property type="term" value="P:proteolysis"/>
    <property type="evidence" value="ECO:0007669"/>
    <property type="project" value="UniProtKB-UniRule"/>
</dbReference>
<dbReference type="OrthoDB" id="9772308at2"/>
<evidence type="ECO:0000313" key="11">
    <source>
        <dbReference type="EMBL" id="OEJ67144.1"/>
    </source>
</evidence>
<comment type="catalytic activity">
    <reaction evidence="6 8">
        <text>Release of a C-terminal amino acid with broad specificity, except for -Pro.</text>
        <dbReference type="EC" id="3.4.17.19"/>
    </reaction>
</comment>
<evidence type="ECO:0000256" key="9">
    <source>
        <dbReference type="PIRSR" id="PIRSR006615-1"/>
    </source>
</evidence>
<comment type="function">
    <text evidence="8">Broad specificity carboxypetidase that releases amino acids sequentially from the C-terminus, including neutral, aromatic, polar and basic residues.</text>
</comment>
<feature type="binding site" evidence="9">
    <location>
        <position position="265"/>
    </location>
    <ligand>
        <name>Zn(2+)</name>
        <dbReference type="ChEBI" id="CHEBI:29105"/>
        <note>catalytic</note>
    </ligand>
</feature>
<keyword evidence="9" id="KW-0862">Zinc</keyword>
<dbReference type="RefSeq" id="WP_069957973.1">
    <property type="nucleotide sequence ID" value="NZ_MCGG01000025.1"/>
</dbReference>
<dbReference type="GO" id="GO:0004181">
    <property type="term" value="F:metallocarboxypeptidase activity"/>
    <property type="evidence" value="ECO:0007669"/>
    <property type="project" value="UniProtKB-UniRule"/>
</dbReference>
<feature type="binding site" evidence="9">
    <location>
        <position position="269"/>
    </location>
    <ligand>
        <name>Zn(2+)</name>
        <dbReference type="ChEBI" id="CHEBI:29105"/>
        <note>catalytic</note>
    </ligand>
</feature>
<evidence type="ECO:0000256" key="8">
    <source>
        <dbReference type="PIRNR" id="PIRNR006615"/>
    </source>
</evidence>
<proteinExistence type="inferred from homology"/>
<dbReference type="InterPro" id="IPR001333">
    <property type="entry name" value="Peptidase_M32_Taq"/>
</dbReference>
<dbReference type="STRING" id="28181.BEN30_10225"/>
<keyword evidence="2 8" id="KW-0645">Protease</keyword>